<dbReference type="AlphaFoldDB" id="A0A7X2TAY1"/>
<keyword evidence="6 9" id="KW-0812">Transmembrane</keyword>
<comment type="caution">
    <text evidence="10">The sequence shown here is derived from an EMBL/GenBank/DDBJ whole genome shotgun (WGS) entry which is preliminary data.</text>
</comment>
<evidence type="ECO:0000313" key="10">
    <source>
        <dbReference type="EMBL" id="MSS35364.1"/>
    </source>
</evidence>
<proteinExistence type="predicted"/>
<evidence type="ECO:0000256" key="5">
    <source>
        <dbReference type="ARBA" id="ARBA00022683"/>
    </source>
</evidence>
<dbReference type="InterPro" id="IPR050303">
    <property type="entry name" value="GatZ_KbaZ_carbometab"/>
</dbReference>
<evidence type="ECO:0000256" key="1">
    <source>
        <dbReference type="ARBA" id="ARBA00004651"/>
    </source>
</evidence>
<sequence>MTVVQALLIGLFAYLGSKRTPWFFGVAGGWNMLGRPLVAGLIVGLILGDVRNGVIAGAMVQALFIGQITPGGALPSDVNWAAYIGIPLALAAGGTGEQAVALSVPLSMLGLGLFNFIMTINSCFAHMGDKAAQAGDGAGIHRATYLAAVPSLILRGGSAMILCYVGTPLAEMLINNMPAIALHFFEVAGKMLPAVGFAMLLKQSLSKKWMIALFLMGWILIGSTSMSVTALAIFATAVALIFVMAQGDTRAAASSAAVTPVQSEEDDCYEE</sequence>
<keyword evidence="2" id="KW-0813">Transport</keyword>
<evidence type="ECO:0000256" key="7">
    <source>
        <dbReference type="ARBA" id="ARBA00022989"/>
    </source>
</evidence>
<accession>A0A7X2TAY1</accession>
<evidence type="ECO:0000256" key="3">
    <source>
        <dbReference type="ARBA" id="ARBA00022475"/>
    </source>
</evidence>
<evidence type="ECO:0000313" key="11">
    <source>
        <dbReference type="Proteomes" id="UP000429958"/>
    </source>
</evidence>
<feature type="transmembrane region" description="Helical" evidence="9">
    <location>
        <begin position="179"/>
        <end position="201"/>
    </location>
</feature>
<dbReference type="PANTHER" id="PTHR32502:SF8">
    <property type="entry name" value="N-ACETYLGALACTOSAMINE PERMEASE IIC COMPONENT 1"/>
    <property type="match status" value="1"/>
</dbReference>
<feature type="transmembrane region" description="Helical" evidence="9">
    <location>
        <begin position="41"/>
        <end position="66"/>
    </location>
</feature>
<dbReference type="PROSITE" id="PS51106">
    <property type="entry name" value="PTS_EIIC_TYPE_4"/>
    <property type="match status" value="1"/>
</dbReference>
<evidence type="ECO:0000256" key="6">
    <source>
        <dbReference type="ARBA" id="ARBA00022692"/>
    </source>
</evidence>
<organism evidence="10 11">
    <name type="scientific">Clostridium porci</name>
    <dbReference type="NCBI Taxonomy" id="2605778"/>
    <lineage>
        <taxon>Bacteria</taxon>
        <taxon>Bacillati</taxon>
        <taxon>Bacillota</taxon>
        <taxon>Clostridia</taxon>
        <taxon>Eubacteriales</taxon>
        <taxon>Clostridiaceae</taxon>
        <taxon>Clostridium</taxon>
    </lineage>
</organism>
<keyword evidence="7 9" id="KW-1133">Transmembrane helix</keyword>
<keyword evidence="4 10" id="KW-0762">Sugar transport</keyword>
<comment type="subcellular location">
    <subcellularLocation>
        <location evidence="1">Cell membrane</location>
        <topology evidence="1">Multi-pass membrane protein</topology>
    </subcellularLocation>
</comment>
<dbReference type="RefSeq" id="WP_154470762.1">
    <property type="nucleotide sequence ID" value="NZ_DBEWUL010000038.1"/>
</dbReference>
<evidence type="ECO:0000256" key="4">
    <source>
        <dbReference type="ARBA" id="ARBA00022597"/>
    </source>
</evidence>
<keyword evidence="11" id="KW-1185">Reference proteome</keyword>
<dbReference type="PANTHER" id="PTHR32502">
    <property type="entry name" value="N-ACETYLGALACTOSAMINE PERMEASE II COMPONENT-RELATED"/>
    <property type="match status" value="1"/>
</dbReference>
<keyword evidence="8 9" id="KW-0472">Membrane</keyword>
<dbReference type="InterPro" id="IPR004700">
    <property type="entry name" value="PTS_IIC_man"/>
</dbReference>
<keyword evidence="5" id="KW-0598">Phosphotransferase system</keyword>
<evidence type="ECO:0000256" key="8">
    <source>
        <dbReference type="ARBA" id="ARBA00023136"/>
    </source>
</evidence>
<reference evidence="10 11" key="1">
    <citation type="submission" date="2019-08" db="EMBL/GenBank/DDBJ databases">
        <title>In-depth cultivation of the pig gut microbiome towards novel bacterial diversity and tailored functional studies.</title>
        <authorList>
            <person name="Wylensek D."/>
            <person name="Hitch T.C.A."/>
            <person name="Clavel T."/>
        </authorList>
    </citation>
    <scope>NUCLEOTIDE SEQUENCE [LARGE SCALE GENOMIC DNA]</scope>
    <source>
        <strain evidence="10 11">WCA-389-WT-23D1</strain>
    </source>
</reference>
<evidence type="ECO:0000256" key="9">
    <source>
        <dbReference type="SAM" id="Phobius"/>
    </source>
</evidence>
<keyword evidence="3" id="KW-1003">Cell membrane</keyword>
<protein>
    <submittedName>
        <fullName evidence="10">PTS sugar transporter subunit IIC</fullName>
    </submittedName>
</protein>
<feature type="transmembrane region" description="Helical" evidence="9">
    <location>
        <begin position="145"/>
        <end position="167"/>
    </location>
</feature>
<dbReference type="Proteomes" id="UP000429958">
    <property type="component" value="Unassembled WGS sequence"/>
</dbReference>
<dbReference type="Pfam" id="PF03609">
    <property type="entry name" value="EII-Sor"/>
    <property type="match status" value="1"/>
</dbReference>
<dbReference type="EMBL" id="VUMD01000001">
    <property type="protein sequence ID" value="MSS35364.1"/>
    <property type="molecule type" value="Genomic_DNA"/>
</dbReference>
<dbReference type="GO" id="GO:0009401">
    <property type="term" value="P:phosphoenolpyruvate-dependent sugar phosphotransferase system"/>
    <property type="evidence" value="ECO:0007669"/>
    <property type="project" value="UniProtKB-KW"/>
</dbReference>
<feature type="transmembrane region" description="Helical" evidence="9">
    <location>
        <begin position="102"/>
        <end position="124"/>
    </location>
</feature>
<evidence type="ECO:0000256" key="2">
    <source>
        <dbReference type="ARBA" id="ARBA00022448"/>
    </source>
</evidence>
<dbReference type="GO" id="GO:0005886">
    <property type="term" value="C:plasma membrane"/>
    <property type="evidence" value="ECO:0007669"/>
    <property type="project" value="UniProtKB-SubCell"/>
</dbReference>
<name>A0A7X2TAY1_9CLOT</name>
<feature type="transmembrane region" description="Helical" evidence="9">
    <location>
        <begin position="213"/>
        <end position="245"/>
    </location>
</feature>
<gene>
    <name evidence="10" type="ORF">FYJ39_01875</name>
</gene>